<proteinExistence type="predicted"/>
<organism evidence="2 3">
    <name type="scientific">Billgrantia bachuensis</name>
    <dbReference type="NCBI Taxonomy" id="2717286"/>
    <lineage>
        <taxon>Bacteria</taxon>
        <taxon>Pseudomonadati</taxon>
        <taxon>Pseudomonadota</taxon>
        <taxon>Gammaproteobacteria</taxon>
        <taxon>Oceanospirillales</taxon>
        <taxon>Halomonadaceae</taxon>
        <taxon>Billgrantia</taxon>
    </lineage>
</organism>
<name>A0ABX0PRL2_9GAMM</name>
<gene>
    <name evidence="2" type="ORF">HBJ55_10945</name>
</gene>
<dbReference type="PANTHER" id="PTHR36121">
    <property type="entry name" value="PROTEIN SXY"/>
    <property type="match status" value="1"/>
</dbReference>
<dbReference type="RefSeq" id="WP_167114267.1">
    <property type="nucleotide sequence ID" value="NZ_JAAQTO010000028.1"/>
</dbReference>
<evidence type="ECO:0000259" key="1">
    <source>
        <dbReference type="Pfam" id="PF04993"/>
    </source>
</evidence>
<dbReference type="Proteomes" id="UP001318321">
    <property type="component" value="Unassembled WGS sequence"/>
</dbReference>
<evidence type="ECO:0000313" key="3">
    <source>
        <dbReference type="Proteomes" id="UP001318321"/>
    </source>
</evidence>
<comment type="caution">
    <text evidence="2">The sequence shown here is derived from an EMBL/GenBank/DDBJ whole genome shotgun (WGS) entry which is preliminary data.</text>
</comment>
<dbReference type="Gene3D" id="3.30.1460.30">
    <property type="entry name" value="YgaC/TfoX-N like chaperone"/>
    <property type="match status" value="1"/>
</dbReference>
<dbReference type="InterPro" id="IPR047525">
    <property type="entry name" value="TfoX-like"/>
</dbReference>
<dbReference type="Pfam" id="PF04993">
    <property type="entry name" value="TfoX_N"/>
    <property type="match status" value="1"/>
</dbReference>
<dbReference type="InterPro" id="IPR007076">
    <property type="entry name" value="TfoX_N"/>
</dbReference>
<feature type="domain" description="TfoX N-terminal" evidence="1">
    <location>
        <begin position="11"/>
        <end position="102"/>
    </location>
</feature>
<keyword evidence="3" id="KW-1185">Reference proteome</keyword>
<protein>
    <submittedName>
        <fullName evidence="2">TfoX/Sxy family protein</fullName>
    </submittedName>
</protein>
<dbReference type="PANTHER" id="PTHR36121:SF1">
    <property type="entry name" value="PROTEIN SXY"/>
    <property type="match status" value="1"/>
</dbReference>
<reference evidence="2 3" key="1">
    <citation type="submission" date="2020-03" db="EMBL/GenBank/DDBJ databases">
        <title>Identification of Halomonas strains.</title>
        <authorList>
            <person name="Xiao Z."/>
            <person name="Dong F."/>
            <person name="Wang Z."/>
            <person name="Zhao J.-Y."/>
        </authorList>
    </citation>
    <scope>NUCLEOTIDE SEQUENCE [LARGE SCALE GENOMIC DNA]</scope>
    <source>
        <strain evidence="2 3">DX6</strain>
    </source>
</reference>
<dbReference type="EMBL" id="JAAQTO010000028">
    <property type="protein sequence ID" value="NIC05945.1"/>
    <property type="molecule type" value="Genomic_DNA"/>
</dbReference>
<accession>A0ABX0PRL2</accession>
<dbReference type="SUPFAM" id="SSF159894">
    <property type="entry name" value="YgaC/TfoX-N like"/>
    <property type="match status" value="1"/>
</dbReference>
<evidence type="ECO:0000313" key="2">
    <source>
        <dbReference type="EMBL" id="NIC05945.1"/>
    </source>
</evidence>
<sequence length="110" mass="12479">MSDYTDYLQDVFAQFGPVSVRRMFGGHGIYHQGLMFALVADDMLYLKTDDGNVGDFERKGLEPFFYHKAGREVRMSYYRAPEAIFEDQELAAKWADAAFAAALRAKAGKH</sequence>